<dbReference type="GO" id="GO:0032259">
    <property type="term" value="P:methylation"/>
    <property type="evidence" value="ECO:0007669"/>
    <property type="project" value="UniProtKB-KW"/>
</dbReference>
<accession>A0A3D8R8L5</accession>
<feature type="compositionally biased region" description="Acidic residues" evidence="4">
    <location>
        <begin position="199"/>
        <end position="210"/>
    </location>
</feature>
<dbReference type="InterPro" id="IPR036464">
    <property type="entry name" value="Rubisco_LSMT_subst-bd_sf"/>
</dbReference>
<comment type="caution">
    <text evidence="6">The sequence shown here is derived from an EMBL/GenBank/DDBJ whole genome shotgun (WGS) entry which is preliminary data.</text>
</comment>
<evidence type="ECO:0000259" key="5">
    <source>
        <dbReference type="PROSITE" id="PS50280"/>
    </source>
</evidence>
<dbReference type="Gene3D" id="3.90.1420.10">
    <property type="entry name" value="Rubisco LSMT, substrate-binding domain"/>
    <property type="match status" value="1"/>
</dbReference>
<keyword evidence="3" id="KW-0949">S-adenosyl-L-methionine</keyword>
<dbReference type="GO" id="GO:0005634">
    <property type="term" value="C:nucleus"/>
    <property type="evidence" value="ECO:0007669"/>
    <property type="project" value="TreeGrafter"/>
</dbReference>
<dbReference type="SUPFAM" id="SSF82199">
    <property type="entry name" value="SET domain"/>
    <property type="match status" value="1"/>
</dbReference>
<sequence length="481" mass="53598">MESEVEYQKSTAIFLSWLQENGVRMNPKMKLADLRSEGRGRGVVAVDDFLEDEVVFSIPRAAVLNVKNSLTASDTSTTQSAADALSALPPWLALTAVLVSEGSRQDSKWSPYLAVLPRELDSLVFWNESELAELQASAVVNKIGRSSAEEMFSQHIAPLGLNNCSTELCHRVASIIMAYAFDIPDFSESDTAQSKPSLEEDGDDLVSDDGEDERTVLSMIPLADMLNADADRNNARICCDNEDLEMRTIKPISKGEEIFNDYGQLPQSDLLRRYGYQSDNYAVYDVAEIPTTSIMAAVQASVLPQLEPLSATEVEKRIGLAQREDIYEDSYDVAHADMENPSIPDELLALLYILLLDHENIQLLENSQSSLPSRSKLATELVGQFLAAILKEREKEYNTTLEEDAQLLKSELPRRTTMAIKVRMGEKEVLRKALKEASSFQGNNKRMRLLDNTESAAPNSNSNGKRSREETTRPKKKGRYN</sequence>
<organism evidence="6 7">
    <name type="scientific">Coleophoma crateriformis</name>
    <dbReference type="NCBI Taxonomy" id="565419"/>
    <lineage>
        <taxon>Eukaryota</taxon>
        <taxon>Fungi</taxon>
        <taxon>Dikarya</taxon>
        <taxon>Ascomycota</taxon>
        <taxon>Pezizomycotina</taxon>
        <taxon>Leotiomycetes</taxon>
        <taxon>Helotiales</taxon>
        <taxon>Dermateaceae</taxon>
        <taxon>Coleophoma</taxon>
    </lineage>
</organism>
<feature type="region of interest" description="Disordered" evidence="4">
    <location>
        <begin position="190"/>
        <end position="210"/>
    </location>
</feature>
<evidence type="ECO:0000256" key="3">
    <source>
        <dbReference type="ARBA" id="ARBA00022691"/>
    </source>
</evidence>
<dbReference type="OrthoDB" id="341421at2759"/>
<dbReference type="InterPro" id="IPR046341">
    <property type="entry name" value="SET_dom_sf"/>
</dbReference>
<evidence type="ECO:0000256" key="1">
    <source>
        <dbReference type="ARBA" id="ARBA00022603"/>
    </source>
</evidence>
<dbReference type="EMBL" id="PDLN01000012">
    <property type="protein sequence ID" value="RDW70248.1"/>
    <property type="molecule type" value="Genomic_DNA"/>
</dbReference>
<dbReference type="Pfam" id="PF00856">
    <property type="entry name" value="SET"/>
    <property type="match status" value="1"/>
</dbReference>
<dbReference type="GO" id="GO:0016279">
    <property type="term" value="F:protein-lysine N-methyltransferase activity"/>
    <property type="evidence" value="ECO:0007669"/>
    <property type="project" value="TreeGrafter"/>
</dbReference>
<feature type="region of interest" description="Disordered" evidence="4">
    <location>
        <begin position="441"/>
        <end position="481"/>
    </location>
</feature>
<evidence type="ECO:0000256" key="4">
    <source>
        <dbReference type="SAM" id="MobiDB-lite"/>
    </source>
</evidence>
<gene>
    <name evidence="6" type="ORF">BP5796_08645</name>
</gene>
<reference evidence="6 7" key="1">
    <citation type="journal article" date="2018" name="IMA Fungus">
        <title>IMA Genome-F 9: Draft genome sequence of Annulohypoxylon stygium, Aspergillus mulundensis, Berkeleyomyces basicola (syn. Thielaviopsis basicola), Ceratocystis smalleyi, two Cercospora beticola strains, Coleophoma cylindrospora, Fusarium fracticaudum, Phialophora cf. hyalina, and Morchella septimelata.</title>
        <authorList>
            <person name="Wingfield B.D."/>
            <person name="Bills G.F."/>
            <person name="Dong Y."/>
            <person name="Huang W."/>
            <person name="Nel W.J."/>
            <person name="Swalarsk-Parry B.S."/>
            <person name="Vaghefi N."/>
            <person name="Wilken P.M."/>
            <person name="An Z."/>
            <person name="de Beer Z.W."/>
            <person name="De Vos L."/>
            <person name="Chen L."/>
            <person name="Duong T.A."/>
            <person name="Gao Y."/>
            <person name="Hammerbacher A."/>
            <person name="Kikkert J.R."/>
            <person name="Li Y."/>
            <person name="Li H."/>
            <person name="Li K."/>
            <person name="Li Q."/>
            <person name="Liu X."/>
            <person name="Ma X."/>
            <person name="Naidoo K."/>
            <person name="Pethybridge S.J."/>
            <person name="Sun J."/>
            <person name="Steenkamp E.T."/>
            <person name="van der Nest M.A."/>
            <person name="van Wyk S."/>
            <person name="Wingfield M.J."/>
            <person name="Xiong C."/>
            <person name="Yue Q."/>
            <person name="Zhang X."/>
        </authorList>
    </citation>
    <scope>NUCLEOTIDE SEQUENCE [LARGE SCALE GENOMIC DNA]</scope>
    <source>
        <strain evidence="6 7">BP5796</strain>
    </source>
</reference>
<dbReference type="PROSITE" id="PS50280">
    <property type="entry name" value="SET"/>
    <property type="match status" value="1"/>
</dbReference>
<protein>
    <submittedName>
        <fullName evidence="6">Putative ribosomal N-lysine methyltransferase 4</fullName>
    </submittedName>
</protein>
<dbReference type="AlphaFoldDB" id="A0A3D8R8L5"/>
<dbReference type="SUPFAM" id="SSF81822">
    <property type="entry name" value="RuBisCo LSMT C-terminal, substrate-binding domain"/>
    <property type="match status" value="1"/>
</dbReference>
<proteinExistence type="predicted"/>
<name>A0A3D8R8L5_9HELO</name>
<feature type="compositionally biased region" description="Polar residues" evidence="4">
    <location>
        <begin position="452"/>
        <end position="464"/>
    </location>
</feature>
<dbReference type="PANTHER" id="PTHR13271">
    <property type="entry name" value="UNCHARACTERIZED PUTATIVE METHYLTRANSFERASE"/>
    <property type="match status" value="1"/>
</dbReference>
<evidence type="ECO:0000256" key="2">
    <source>
        <dbReference type="ARBA" id="ARBA00022679"/>
    </source>
</evidence>
<dbReference type="FunFam" id="3.90.1410.10:FF:000007">
    <property type="entry name" value="Ribosomal lysine N-methyltransferase 4"/>
    <property type="match status" value="1"/>
</dbReference>
<feature type="domain" description="SET" evidence="5">
    <location>
        <begin position="27"/>
        <end position="263"/>
    </location>
</feature>
<evidence type="ECO:0000313" key="6">
    <source>
        <dbReference type="EMBL" id="RDW70248.1"/>
    </source>
</evidence>
<dbReference type="InterPro" id="IPR001214">
    <property type="entry name" value="SET_dom"/>
</dbReference>
<dbReference type="Proteomes" id="UP000256328">
    <property type="component" value="Unassembled WGS sequence"/>
</dbReference>
<dbReference type="PANTHER" id="PTHR13271:SF34">
    <property type="entry name" value="N-LYSINE METHYLTRANSFERASE SETD6"/>
    <property type="match status" value="1"/>
</dbReference>
<keyword evidence="1 6" id="KW-0489">Methyltransferase</keyword>
<evidence type="ECO:0000313" key="7">
    <source>
        <dbReference type="Proteomes" id="UP000256328"/>
    </source>
</evidence>
<keyword evidence="7" id="KW-1185">Reference proteome</keyword>
<dbReference type="Gene3D" id="3.90.1410.10">
    <property type="entry name" value="set domain protein methyltransferase, domain 1"/>
    <property type="match status" value="1"/>
</dbReference>
<keyword evidence="2 6" id="KW-0808">Transferase</keyword>
<dbReference type="InterPro" id="IPR015353">
    <property type="entry name" value="Rubisco_LSMT_subst-bd"/>
</dbReference>
<dbReference type="Pfam" id="PF09273">
    <property type="entry name" value="Rubis-subs-bind"/>
    <property type="match status" value="1"/>
</dbReference>
<dbReference type="InterPro" id="IPR050600">
    <property type="entry name" value="SETD3_SETD6_MTase"/>
</dbReference>